<evidence type="ECO:0000256" key="1">
    <source>
        <dbReference type="ARBA" id="ARBA00004170"/>
    </source>
</evidence>
<evidence type="ECO:0000256" key="11">
    <source>
        <dbReference type="ARBA" id="ARBA00023136"/>
    </source>
</evidence>
<evidence type="ECO:0000256" key="2">
    <source>
        <dbReference type="ARBA" id="ARBA00004173"/>
    </source>
</evidence>
<dbReference type="GO" id="GO:0030154">
    <property type="term" value="P:cell differentiation"/>
    <property type="evidence" value="ECO:0007669"/>
    <property type="project" value="UniProtKB-KW"/>
</dbReference>
<keyword evidence="11" id="KW-0472">Membrane</keyword>
<reference evidence="17" key="2">
    <citation type="journal article" date="2013" name="Nat. Commun.">
        <title>Genome of the Chinese tree shrew.</title>
        <authorList>
            <person name="Fan Y."/>
            <person name="Huang Z.Y."/>
            <person name="Cao C.C."/>
            <person name="Chen C.S."/>
            <person name="Chen Y.X."/>
            <person name="Fan D.D."/>
            <person name="He J."/>
            <person name="Hou H.L."/>
            <person name="Hu L."/>
            <person name="Hu X.T."/>
            <person name="Jiang X.T."/>
            <person name="Lai R."/>
            <person name="Lang Y.S."/>
            <person name="Liang B."/>
            <person name="Liao S.G."/>
            <person name="Mu D."/>
            <person name="Ma Y.Y."/>
            <person name="Niu Y.Y."/>
            <person name="Sun X.Q."/>
            <person name="Xia J.Q."/>
            <person name="Xiao J."/>
            <person name="Xiong Z.Q."/>
            <person name="Xu L."/>
            <person name="Yang L."/>
            <person name="Zhang Y."/>
            <person name="Zhao W."/>
            <person name="Zhao X.D."/>
            <person name="Zheng Y.T."/>
            <person name="Zhou J.M."/>
            <person name="Zhu Y.B."/>
            <person name="Zhang G.J."/>
            <person name="Wang J."/>
            <person name="Yao Y.G."/>
        </authorList>
    </citation>
    <scope>NUCLEOTIDE SEQUENCE [LARGE SCALE GENOMIC DNA]</scope>
</reference>
<dbReference type="InterPro" id="IPR028135">
    <property type="entry name" value="Ub_USP-typ"/>
</dbReference>
<evidence type="ECO:0000256" key="14">
    <source>
        <dbReference type="SAM" id="MobiDB-lite"/>
    </source>
</evidence>
<evidence type="ECO:0000256" key="12">
    <source>
        <dbReference type="ARBA" id="ARBA00054814"/>
    </source>
</evidence>
<dbReference type="FunFam" id="3.10.20.90:FF:000263">
    <property type="entry name" value="gametogenetin-binding protein 1-like"/>
    <property type="match status" value="1"/>
</dbReference>
<evidence type="ECO:0000313" key="17">
    <source>
        <dbReference type="Proteomes" id="UP000011518"/>
    </source>
</evidence>
<evidence type="ECO:0000256" key="6">
    <source>
        <dbReference type="ARBA" id="ARBA00022490"/>
    </source>
</evidence>
<feature type="region of interest" description="Disordered" evidence="14">
    <location>
        <begin position="1"/>
        <end position="98"/>
    </location>
</feature>
<evidence type="ECO:0000259" key="15">
    <source>
        <dbReference type="Pfam" id="PF14836"/>
    </source>
</evidence>
<dbReference type="GO" id="GO:0005794">
    <property type="term" value="C:Golgi apparatus"/>
    <property type="evidence" value="ECO:0007669"/>
    <property type="project" value="UniProtKB-SubCell"/>
</dbReference>
<keyword evidence="9" id="KW-0333">Golgi apparatus</keyword>
<evidence type="ECO:0000256" key="13">
    <source>
        <dbReference type="ARBA" id="ARBA00073653"/>
    </source>
</evidence>
<reference evidence="17" key="1">
    <citation type="submission" date="2012-07" db="EMBL/GenBank/DDBJ databases">
        <title>Genome of the Chinese tree shrew, a rising model animal genetically related to primates.</title>
        <authorList>
            <person name="Zhang G."/>
            <person name="Fan Y."/>
            <person name="Yao Y."/>
            <person name="Huang Z."/>
        </authorList>
    </citation>
    <scope>NUCLEOTIDE SEQUENCE [LARGE SCALE GENOMIC DNA]</scope>
</reference>
<dbReference type="STRING" id="246437.L9L307"/>
<dbReference type="AlphaFoldDB" id="L9L307"/>
<keyword evidence="8" id="KW-0744">Spermatogenesis</keyword>
<comment type="subcellular location">
    <subcellularLocation>
        <location evidence="3">Cytoplasm</location>
    </subcellularLocation>
    <subcellularLocation>
        <location evidence="4">Golgi apparatus</location>
    </subcellularLocation>
    <subcellularLocation>
        <location evidence="1">Membrane</location>
        <topology evidence="1">Peripheral membrane protein</topology>
    </subcellularLocation>
    <subcellularLocation>
        <location evidence="2">Mitochondrion</location>
    </subcellularLocation>
</comment>
<dbReference type="EMBL" id="KB320527">
    <property type="protein sequence ID" value="ELW69530.1"/>
    <property type="molecule type" value="Genomic_DNA"/>
</dbReference>
<dbReference type="InParanoid" id="L9L307"/>
<evidence type="ECO:0000256" key="10">
    <source>
        <dbReference type="ARBA" id="ARBA00023128"/>
    </source>
</evidence>
<dbReference type="Proteomes" id="UP000011518">
    <property type="component" value="Unassembled WGS sequence"/>
</dbReference>
<dbReference type="GO" id="GO:0005739">
    <property type="term" value="C:mitochondrion"/>
    <property type="evidence" value="ECO:0007669"/>
    <property type="project" value="UniProtKB-SubCell"/>
</dbReference>
<dbReference type="GO" id="GO:0016020">
    <property type="term" value="C:membrane"/>
    <property type="evidence" value="ECO:0007669"/>
    <property type="project" value="UniProtKB-SubCell"/>
</dbReference>
<dbReference type="GO" id="GO:0007283">
    <property type="term" value="P:spermatogenesis"/>
    <property type="evidence" value="ECO:0007669"/>
    <property type="project" value="UniProtKB-KW"/>
</dbReference>
<proteinExistence type="predicted"/>
<keyword evidence="10" id="KW-0496">Mitochondrion</keyword>
<gene>
    <name evidence="16" type="ORF">TREES_T100009678</name>
</gene>
<feature type="domain" description="Ubiquitin-like" evidence="15">
    <location>
        <begin position="244"/>
        <end position="330"/>
    </location>
</feature>
<evidence type="ECO:0000313" key="16">
    <source>
        <dbReference type="EMBL" id="ELW69530.1"/>
    </source>
</evidence>
<keyword evidence="17" id="KW-1185">Reference proteome</keyword>
<evidence type="ECO:0000256" key="3">
    <source>
        <dbReference type="ARBA" id="ARBA00004496"/>
    </source>
</evidence>
<name>L9L307_TUPCH</name>
<dbReference type="Pfam" id="PF14836">
    <property type="entry name" value="Ubiquitin_3"/>
    <property type="match status" value="1"/>
</dbReference>
<sequence>MGSQGGVGRREPGPPTLSVATARGSSHLPWHSLSELGMGDLETQTPNPKEVLRVPAQGREIKSVLPTGSQGVQGHLSEEQKEEEEPAGEASGDAGTPERRHFAQALEVEREHLQRAMGPLDVSLEALARELEPEKECLLDRDLRLASFNGGSTPWNHLLTLYKQLQKSAMAKVREWGDGTPGWGLLPQVAGPTSWSVWVGRRLQAWGPYSPHLLRVLAHLQFPLMEDLPHEEEEEETKEEDSSLGLCVPGTAGLQSPLQKSFSPTDTVGFVQSELKNLLAVQRESRLWKVGSQEGRELLAQPEITLQEAGVVDGQHLLLEEMDEMGNWPPE</sequence>
<dbReference type="Gene3D" id="3.10.20.90">
    <property type="entry name" value="Phosphatidylinositol 3-kinase Catalytic Subunit, Chain A, domain 1"/>
    <property type="match status" value="1"/>
</dbReference>
<evidence type="ECO:0000256" key="4">
    <source>
        <dbReference type="ARBA" id="ARBA00004555"/>
    </source>
</evidence>
<keyword evidence="6" id="KW-0963">Cytoplasm</keyword>
<evidence type="ECO:0000256" key="8">
    <source>
        <dbReference type="ARBA" id="ARBA00022871"/>
    </source>
</evidence>
<evidence type="ECO:0000256" key="7">
    <source>
        <dbReference type="ARBA" id="ARBA00022782"/>
    </source>
</evidence>
<protein>
    <recommendedName>
        <fullName evidence="13">Gametogenetin-binding protein 1</fullName>
    </recommendedName>
</protein>
<keyword evidence="7" id="KW-0221">Differentiation</keyword>
<evidence type="ECO:0000256" key="5">
    <source>
        <dbReference type="ARBA" id="ARBA00022473"/>
    </source>
</evidence>
<evidence type="ECO:0000256" key="9">
    <source>
        <dbReference type="ARBA" id="ARBA00023034"/>
    </source>
</evidence>
<accession>L9L307</accession>
<comment type="function">
    <text evidence="12">Induces mitochondrial fragmentation, possibly by promoting DNM1L-dependent fission and may play a role in mitochondrial morphogenesis during spermatogenesis.</text>
</comment>
<keyword evidence="5" id="KW-0217">Developmental protein</keyword>
<organism evidence="16 17">
    <name type="scientific">Tupaia chinensis</name>
    <name type="common">Chinese tree shrew</name>
    <name type="synonym">Tupaia belangeri chinensis</name>
    <dbReference type="NCBI Taxonomy" id="246437"/>
    <lineage>
        <taxon>Eukaryota</taxon>
        <taxon>Metazoa</taxon>
        <taxon>Chordata</taxon>
        <taxon>Craniata</taxon>
        <taxon>Vertebrata</taxon>
        <taxon>Euteleostomi</taxon>
        <taxon>Mammalia</taxon>
        <taxon>Eutheria</taxon>
        <taxon>Euarchontoglires</taxon>
        <taxon>Scandentia</taxon>
        <taxon>Tupaiidae</taxon>
        <taxon>Tupaia</taxon>
    </lineage>
</organism>